<feature type="domain" description="Novel toxin 15" evidence="2">
    <location>
        <begin position="65"/>
        <end position="203"/>
    </location>
</feature>
<dbReference type="EMBL" id="LK995489">
    <property type="protein sequence ID" value="CED90954.1"/>
    <property type="molecule type" value="Genomic_DNA"/>
</dbReference>
<evidence type="ECO:0000259" key="2">
    <source>
        <dbReference type="Pfam" id="PF15604"/>
    </source>
</evidence>
<dbReference type="Pfam" id="PF15604">
    <property type="entry name" value="Ntox15"/>
    <property type="match status" value="1"/>
</dbReference>
<feature type="region of interest" description="Disordered" evidence="1">
    <location>
        <begin position="1"/>
        <end position="43"/>
    </location>
</feature>
<reference evidence="3" key="1">
    <citation type="submission" date="2014-07" db="EMBL/GenBank/DDBJ databases">
        <authorList>
            <person name="Zhang J.E."/>
            <person name="Yang H."/>
            <person name="Guo J."/>
            <person name="Deng Z."/>
            <person name="Luo H."/>
            <person name="Luo M."/>
            <person name="Zhao B."/>
        </authorList>
    </citation>
    <scope>NUCLEOTIDE SEQUENCE</scope>
    <source>
        <strain evidence="3">AM4</strain>
    </source>
</reference>
<proteinExistence type="predicted"/>
<evidence type="ECO:0000256" key="1">
    <source>
        <dbReference type="SAM" id="MobiDB-lite"/>
    </source>
</evidence>
<dbReference type="AlphaFoldDB" id="A0A1L7RNS2"/>
<gene>
    <name evidence="3" type="ORF">AAM4_1122</name>
</gene>
<protein>
    <submittedName>
        <fullName evidence="3">Putative toxin 43</fullName>
    </submittedName>
</protein>
<sequence>MTGTAKTNPAPAALPDSHGFRHALGAEDPGAVAKQYPPSPARDDRAMVRTVYHNGRNPDLQAKGAEFEFQLDGQYQILAQMPTKDYLAARDLFKQQGRQGNEATRRAREQLRNRLAEYGRDLLGMPSAASRAWAREAMRQVAILHNPDQVLGGDLSPSRDAGGTPIPGDRGVNSSLGAQNLSNADVIDGAAERQVAAGKGHLPLRFQVVLTNRRRNVQQLRARQPPPPLQLAQPCTEPGSRAPAQTLSRAVLAARPPPGARTNPTTAARIRQTLGIHNPTYTPPHRNRPGINHTNGPER</sequence>
<dbReference type="RefSeq" id="WP_210579698.1">
    <property type="nucleotide sequence ID" value="NZ_LK995489.1"/>
</dbReference>
<organism evidence="3">
    <name type="scientific">Actinomyces succiniciruminis</name>
    <dbReference type="NCBI Taxonomy" id="1522002"/>
    <lineage>
        <taxon>Bacteria</taxon>
        <taxon>Bacillati</taxon>
        <taxon>Actinomycetota</taxon>
        <taxon>Actinomycetes</taxon>
        <taxon>Actinomycetales</taxon>
        <taxon>Actinomycetaceae</taxon>
        <taxon>Actinomyces</taxon>
    </lineage>
</organism>
<evidence type="ECO:0000313" key="3">
    <source>
        <dbReference type="EMBL" id="CED90954.1"/>
    </source>
</evidence>
<accession>A0A1L7RNS2</accession>
<feature type="region of interest" description="Disordered" evidence="1">
    <location>
        <begin position="149"/>
        <end position="174"/>
    </location>
</feature>
<dbReference type="InterPro" id="IPR028949">
    <property type="entry name" value="Ntox15"/>
</dbReference>
<feature type="region of interest" description="Disordered" evidence="1">
    <location>
        <begin position="222"/>
        <end position="299"/>
    </location>
</feature>
<name>A0A1L7RNS2_9ACTO</name>